<gene>
    <name evidence="2" type="ORF">DSM3645_03498</name>
</gene>
<organism evidence="2 3">
    <name type="scientific">Blastopirellula marina DSM 3645</name>
    <dbReference type="NCBI Taxonomy" id="314230"/>
    <lineage>
        <taxon>Bacteria</taxon>
        <taxon>Pseudomonadati</taxon>
        <taxon>Planctomycetota</taxon>
        <taxon>Planctomycetia</taxon>
        <taxon>Pirellulales</taxon>
        <taxon>Pirellulaceae</taxon>
        <taxon>Blastopirellula</taxon>
    </lineage>
</organism>
<dbReference type="STRING" id="314230.DSM3645_03498"/>
<dbReference type="HOGENOM" id="CLU_3132895_0_0_0"/>
<feature type="region of interest" description="Disordered" evidence="1">
    <location>
        <begin position="1"/>
        <end position="49"/>
    </location>
</feature>
<evidence type="ECO:0000313" key="2">
    <source>
        <dbReference type="EMBL" id="EAQ79509.1"/>
    </source>
</evidence>
<accession>A3ZW13</accession>
<dbReference type="AlphaFoldDB" id="A3ZW13"/>
<reference evidence="2 3" key="1">
    <citation type="submission" date="2006-02" db="EMBL/GenBank/DDBJ databases">
        <authorList>
            <person name="Amann R."/>
            <person name="Ferriera S."/>
            <person name="Johnson J."/>
            <person name="Kravitz S."/>
            <person name="Halpern A."/>
            <person name="Remington K."/>
            <person name="Beeson K."/>
            <person name="Tran B."/>
            <person name="Rogers Y.-H."/>
            <person name="Friedman R."/>
            <person name="Venter J.C."/>
        </authorList>
    </citation>
    <scope>NUCLEOTIDE SEQUENCE [LARGE SCALE GENOMIC DNA]</scope>
    <source>
        <strain evidence="2 3">DSM 3645</strain>
    </source>
</reference>
<dbReference type="Proteomes" id="UP000004358">
    <property type="component" value="Unassembled WGS sequence"/>
</dbReference>
<proteinExistence type="predicted"/>
<feature type="compositionally biased region" description="Polar residues" evidence="1">
    <location>
        <begin position="31"/>
        <end position="42"/>
    </location>
</feature>
<protein>
    <submittedName>
        <fullName evidence="2">Uncharacterized protein</fullName>
    </submittedName>
</protein>
<evidence type="ECO:0000313" key="3">
    <source>
        <dbReference type="Proteomes" id="UP000004358"/>
    </source>
</evidence>
<dbReference type="EMBL" id="AANZ01000014">
    <property type="protein sequence ID" value="EAQ79509.1"/>
    <property type="molecule type" value="Genomic_DNA"/>
</dbReference>
<comment type="caution">
    <text evidence="2">The sequence shown here is derived from an EMBL/GenBank/DDBJ whole genome shotgun (WGS) entry which is preliminary data.</text>
</comment>
<name>A3ZW13_9BACT</name>
<evidence type="ECO:0000256" key="1">
    <source>
        <dbReference type="SAM" id="MobiDB-lite"/>
    </source>
</evidence>
<sequence>MRIALCTPSGPRGLQRWRRKSQSSLAPARRSPTNWRQTSPVQTLGPKLA</sequence>